<feature type="transmembrane region" description="Helical" evidence="1">
    <location>
        <begin position="49"/>
        <end position="68"/>
    </location>
</feature>
<keyword evidence="3" id="KW-1185">Reference proteome</keyword>
<gene>
    <name evidence="2" type="ORF">MGG_17427</name>
</gene>
<keyword evidence="1" id="KW-0472">Membrane</keyword>
<name>G4NBE2_PYRO7</name>
<dbReference type="EMBL" id="CM001235">
    <property type="protein sequence ID" value="EHA48899.1"/>
    <property type="molecule type" value="Genomic_DNA"/>
</dbReference>
<evidence type="ECO:0000256" key="1">
    <source>
        <dbReference type="SAM" id="Phobius"/>
    </source>
</evidence>
<accession>G4NBE2</accession>
<organism evidence="2 3">
    <name type="scientific">Pyricularia oryzae (strain 70-15 / ATCC MYA-4617 / FGSC 8958)</name>
    <name type="common">Rice blast fungus</name>
    <name type="synonym">Magnaporthe oryzae</name>
    <dbReference type="NCBI Taxonomy" id="242507"/>
    <lineage>
        <taxon>Eukaryota</taxon>
        <taxon>Fungi</taxon>
        <taxon>Dikarya</taxon>
        <taxon>Ascomycota</taxon>
        <taxon>Pezizomycotina</taxon>
        <taxon>Sordariomycetes</taxon>
        <taxon>Sordariomycetidae</taxon>
        <taxon>Magnaporthales</taxon>
        <taxon>Pyriculariaceae</taxon>
        <taxon>Pyricularia</taxon>
    </lineage>
</organism>
<evidence type="ECO:0000313" key="2">
    <source>
        <dbReference type="EMBL" id="EHA48899.1"/>
    </source>
</evidence>
<keyword evidence="1" id="KW-0812">Transmembrane</keyword>
<dbReference type="KEGG" id="mgr:MGG_17427"/>
<dbReference type="AlphaFoldDB" id="G4NBE2"/>
<dbReference type="GeneID" id="12984101"/>
<proteinExistence type="predicted"/>
<reference evidence="2 3" key="1">
    <citation type="journal article" date="2005" name="Nature">
        <title>The genome sequence of the rice blast fungus Magnaporthe grisea.</title>
        <authorList>
            <person name="Dean R.A."/>
            <person name="Talbot N.J."/>
            <person name="Ebbole D.J."/>
            <person name="Farman M.L."/>
            <person name="Mitchell T.K."/>
            <person name="Orbach M.J."/>
            <person name="Thon M."/>
            <person name="Kulkarni R."/>
            <person name="Xu J.R."/>
            <person name="Pan H."/>
            <person name="Read N.D."/>
            <person name="Lee Y.H."/>
            <person name="Carbone I."/>
            <person name="Brown D."/>
            <person name="Oh Y.Y."/>
            <person name="Donofrio N."/>
            <person name="Jeong J.S."/>
            <person name="Soanes D.M."/>
            <person name="Djonovic S."/>
            <person name="Kolomiets E."/>
            <person name="Rehmeyer C."/>
            <person name="Li W."/>
            <person name="Harding M."/>
            <person name="Kim S."/>
            <person name="Lebrun M.H."/>
            <person name="Bohnert H."/>
            <person name="Coughlan S."/>
            <person name="Butler J."/>
            <person name="Calvo S."/>
            <person name="Ma L.J."/>
            <person name="Nicol R."/>
            <person name="Purcell S."/>
            <person name="Nusbaum C."/>
            <person name="Galagan J.E."/>
            <person name="Birren B.W."/>
        </authorList>
    </citation>
    <scope>NUCLEOTIDE SEQUENCE [LARGE SCALE GENOMIC DNA]</scope>
    <source>
        <strain evidence="3">70-15 / ATCC MYA-4617 / FGSC 8958</strain>
    </source>
</reference>
<feature type="non-terminal residue" evidence="2">
    <location>
        <position position="76"/>
    </location>
</feature>
<dbReference type="RefSeq" id="XP_003718483.1">
    <property type="nucleotide sequence ID" value="XM_003718435.1"/>
</dbReference>
<evidence type="ECO:0000313" key="3">
    <source>
        <dbReference type="Proteomes" id="UP000009058"/>
    </source>
</evidence>
<dbReference type="VEuPathDB" id="FungiDB:MGG_17427"/>
<reference key="2">
    <citation type="submission" date="2011-05" db="EMBL/GenBank/DDBJ databases">
        <title>The Genome Sequence of Magnaporthe oryzae 70-15.</title>
        <authorList>
            <consortium name="The Broad Institute Genome Sequencing Platform"/>
            <person name="Ma L.-J."/>
            <person name="Dead R."/>
            <person name="Young S.K."/>
            <person name="Zeng Q."/>
            <person name="Gargeya S."/>
            <person name="Fitzgerald M."/>
            <person name="Haas B."/>
            <person name="Abouelleil A."/>
            <person name="Alvarado L."/>
            <person name="Arachchi H.M."/>
            <person name="Berlin A."/>
            <person name="Brown A."/>
            <person name="Chapman S.B."/>
            <person name="Chen Z."/>
            <person name="Dunbar C."/>
            <person name="Freedman E."/>
            <person name="Gearin G."/>
            <person name="Gellesch M."/>
            <person name="Goldberg J."/>
            <person name="Griggs A."/>
            <person name="Gujja S."/>
            <person name="Heiman D."/>
            <person name="Howarth C."/>
            <person name="Larson L."/>
            <person name="Lui A."/>
            <person name="MacDonald P.J.P."/>
            <person name="Mehta T."/>
            <person name="Montmayeur A."/>
            <person name="Murphy C."/>
            <person name="Neiman D."/>
            <person name="Pearson M."/>
            <person name="Priest M."/>
            <person name="Roberts A."/>
            <person name="Saif S."/>
            <person name="Shea T."/>
            <person name="Shenoy N."/>
            <person name="Sisk P."/>
            <person name="Stolte C."/>
            <person name="Sykes S."/>
            <person name="Yandava C."/>
            <person name="Wortman J."/>
            <person name="Nusbaum C."/>
            <person name="Birren B."/>
        </authorList>
    </citation>
    <scope>NUCLEOTIDE SEQUENCE</scope>
    <source>
        <strain>70-15</strain>
    </source>
</reference>
<protein>
    <submittedName>
        <fullName evidence="2">Uncharacterized protein</fullName>
    </submittedName>
</protein>
<dbReference type="Proteomes" id="UP000009058">
    <property type="component" value="Chromosome 5"/>
</dbReference>
<keyword evidence="1" id="KW-1133">Transmembrane helix</keyword>
<dbReference type="InParanoid" id="G4NBE2"/>
<sequence>MGRVYNKSMMDQNPDIAGIGLIVPCSNAQLVHNLDRQPVSPGKLSVKSLVYKLTIVLLATSIRPIIFWTRLEFFDL</sequence>